<sequence length="649" mass="72780">MKIRVLLGAALALMLAAPHAIAEKLPLETFFKKPQFTNFQISPNGKELAAMAPVNGRLNIVIIDLETREPRAVTGMSSQDVSGFLWANNERILFFMDKDGSESFGIFAVNTDGSLLRTLVEPVEAQLKGGKAVIKITSILDTLDEEKDWVLVSSNDRRASYPDVFKMNIINGRKKIVQRNPGNITGWFVDWDGNVVGAGFQDGLDTGYLRLANPEEDEWETIVRARFDDPSFQPVAITANPDVGYVMSWLNPDGSVRDKAGLFRYDFAKRQFGELIYEHDEIDCCGVIQTEKKRDMIGVAYMVGKPEQVYLDERWKGIMESIDAALPDTENVVTSVDDNETTGVVASYNSKQPPRYYLYNFAENTLEWLADSRPWVDAEKMSEMRHISFQARDGMTMHGYLTVPAGTDGENLPLIINPHGGPWARDGWGYNPEAQFLANRGYAVLQVNFRGSVGFGRNHLMSSWKQWGQAMQNDVTDGVKWAIEQGIADADRVCIYGGSYGGYATMAGLTYTPELYKCGINYVGVTDLPLLFETAPDAWASGLKQMAIMVGDPDSEEEFLEEWSPSNHADKIQVPVFMAYGLQDPRVNIRHARVMEDGLEENNVPYELMIKKDEGHGFQKQENIYDFYGRMETFLAENLKPESGQQESP</sequence>
<proteinExistence type="predicted"/>
<dbReference type="RefSeq" id="WP_354696248.1">
    <property type="nucleotide sequence ID" value="NZ_JAZHOG010000010.1"/>
</dbReference>
<gene>
    <name evidence="4" type="ORF">V3330_14950</name>
</gene>
<dbReference type="InterPro" id="IPR011042">
    <property type="entry name" value="6-blade_b-propeller_TolB-like"/>
</dbReference>
<protein>
    <submittedName>
        <fullName evidence="4">S9 family peptidase</fullName>
        <ecNumber evidence="4">3.4.-.-</ecNumber>
    </submittedName>
</protein>
<dbReference type="AlphaFoldDB" id="A0AAW9RHM6"/>
<feature type="signal peptide" evidence="2">
    <location>
        <begin position="1"/>
        <end position="22"/>
    </location>
</feature>
<keyword evidence="2" id="KW-0732">Signal</keyword>
<keyword evidence="1 4" id="KW-0378">Hydrolase</keyword>
<comment type="caution">
    <text evidence="4">The sequence shown here is derived from an EMBL/GenBank/DDBJ whole genome shotgun (WGS) entry which is preliminary data.</text>
</comment>
<reference evidence="4 5" key="1">
    <citation type="submission" date="2024-02" db="EMBL/GenBank/DDBJ databases">
        <title>A novel Wenzhouxiangellaceae bacterium, isolated from coastal sediments.</title>
        <authorList>
            <person name="Du Z.-J."/>
            <person name="Ye Y.-Q."/>
            <person name="Zhang X.-Y."/>
        </authorList>
    </citation>
    <scope>NUCLEOTIDE SEQUENCE [LARGE SCALE GENOMIC DNA]</scope>
    <source>
        <strain evidence="4 5">CH-27</strain>
    </source>
</reference>
<dbReference type="PANTHER" id="PTHR42776:SF27">
    <property type="entry name" value="DIPEPTIDYL PEPTIDASE FAMILY MEMBER 6"/>
    <property type="match status" value="1"/>
</dbReference>
<name>A0AAW9RHM6_9GAMM</name>
<evidence type="ECO:0000313" key="4">
    <source>
        <dbReference type="EMBL" id="MEJ8568929.1"/>
    </source>
</evidence>
<evidence type="ECO:0000256" key="2">
    <source>
        <dbReference type="SAM" id="SignalP"/>
    </source>
</evidence>
<dbReference type="SUPFAM" id="SSF82171">
    <property type="entry name" value="DPP6 N-terminal domain-like"/>
    <property type="match status" value="1"/>
</dbReference>
<evidence type="ECO:0000256" key="1">
    <source>
        <dbReference type="ARBA" id="ARBA00022801"/>
    </source>
</evidence>
<dbReference type="InterPro" id="IPR029058">
    <property type="entry name" value="AB_hydrolase_fold"/>
</dbReference>
<dbReference type="Proteomes" id="UP001359886">
    <property type="component" value="Unassembled WGS sequence"/>
</dbReference>
<dbReference type="Pfam" id="PF00326">
    <property type="entry name" value="Peptidase_S9"/>
    <property type="match status" value="1"/>
</dbReference>
<dbReference type="SUPFAM" id="SSF53474">
    <property type="entry name" value="alpha/beta-Hydrolases"/>
    <property type="match status" value="1"/>
</dbReference>
<dbReference type="GO" id="GO:0004252">
    <property type="term" value="F:serine-type endopeptidase activity"/>
    <property type="evidence" value="ECO:0007669"/>
    <property type="project" value="TreeGrafter"/>
</dbReference>
<dbReference type="InterPro" id="IPR001375">
    <property type="entry name" value="Peptidase_S9_cat"/>
</dbReference>
<keyword evidence="5" id="KW-1185">Reference proteome</keyword>
<evidence type="ECO:0000313" key="5">
    <source>
        <dbReference type="Proteomes" id="UP001359886"/>
    </source>
</evidence>
<dbReference type="Gene3D" id="3.40.50.1820">
    <property type="entry name" value="alpha/beta hydrolase"/>
    <property type="match status" value="1"/>
</dbReference>
<organism evidence="4 5">
    <name type="scientific">Elongatibacter sediminis</name>
    <dbReference type="NCBI Taxonomy" id="3119006"/>
    <lineage>
        <taxon>Bacteria</taxon>
        <taxon>Pseudomonadati</taxon>
        <taxon>Pseudomonadota</taxon>
        <taxon>Gammaproteobacteria</taxon>
        <taxon>Chromatiales</taxon>
        <taxon>Wenzhouxiangellaceae</taxon>
        <taxon>Elongatibacter</taxon>
    </lineage>
</organism>
<dbReference type="EC" id="3.4.-.-" evidence="4"/>
<feature type="domain" description="Peptidase S9 prolyl oligopeptidase catalytic" evidence="3">
    <location>
        <begin position="429"/>
        <end position="640"/>
    </location>
</feature>
<feature type="chain" id="PRO_5043656566" evidence="2">
    <location>
        <begin position="23"/>
        <end position="649"/>
    </location>
</feature>
<accession>A0AAW9RHM6</accession>
<dbReference type="EMBL" id="JAZHOG010000010">
    <property type="protein sequence ID" value="MEJ8568929.1"/>
    <property type="molecule type" value="Genomic_DNA"/>
</dbReference>
<evidence type="ECO:0000259" key="3">
    <source>
        <dbReference type="Pfam" id="PF00326"/>
    </source>
</evidence>
<dbReference type="PANTHER" id="PTHR42776">
    <property type="entry name" value="SERINE PEPTIDASE S9 FAMILY MEMBER"/>
    <property type="match status" value="1"/>
</dbReference>
<dbReference type="GO" id="GO:0006508">
    <property type="term" value="P:proteolysis"/>
    <property type="evidence" value="ECO:0007669"/>
    <property type="project" value="InterPro"/>
</dbReference>
<dbReference type="Gene3D" id="2.120.10.30">
    <property type="entry name" value="TolB, C-terminal domain"/>
    <property type="match status" value="1"/>
</dbReference>